<dbReference type="InterPro" id="IPR051472">
    <property type="entry name" value="T3SS_Stator/FliH"/>
</dbReference>
<evidence type="ECO:0000256" key="2">
    <source>
        <dbReference type="ARBA" id="ARBA00006602"/>
    </source>
</evidence>
<keyword evidence="7" id="KW-0175">Coiled coil</keyword>
<dbReference type="OrthoDB" id="9786341at2"/>
<evidence type="ECO:0000256" key="5">
    <source>
        <dbReference type="ARBA" id="ARBA00022927"/>
    </source>
</evidence>
<dbReference type="EMBL" id="QRCT01000049">
    <property type="protein sequence ID" value="RDU22435.1"/>
    <property type="molecule type" value="Genomic_DNA"/>
</dbReference>
<dbReference type="InterPro" id="IPR018035">
    <property type="entry name" value="Flagellar_FliH/T3SS_HrpE"/>
</dbReference>
<gene>
    <name evidence="9" type="ORF">DWV06_14170</name>
</gene>
<comment type="similarity">
    <text evidence="2">Belongs to the FliH family.</text>
</comment>
<dbReference type="RefSeq" id="WP_115482845.1">
    <property type="nucleotide sequence ID" value="NZ_QRCT01000049.1"/>
</dbReference>
<dbReference type="PANTHER" id="PTHR34982:SF1">
    <property type="entry name" value="FLAGELLAR ASSEMBLY PROTEIN FLIH"/>
    <property type="match status" value="1"/>
</dbReference>
<dbReference type="PANTHER" id="PTHR34982">
    <property type="entry name" value="YOP PROTEINS TRANSLOCATION PROTEIN L"/>
    <property type="match status" value="1"/>
</dbReference>
<keyword evidence="10" id="KW-1185">Reference proteome</keyword>
<comment type="function">
    <text evidence="1">Needed for flagellar regrowth and assembly.</text>
</comment>
<evidence type="ECO:0000256" key="7">
    <source>
        <dbReference type="SAM" id="Coils"/>
    </source>
</evidence>
<evidence type="ECO:0000256" key="6">
    <source>
        <dbReference type="ARBA" id="ARBA00023225"/>
    </source>
</evidence>
<evidence type="ECO:0000256" key="1">
    <source>
        <dbReference type="ARBA" id="ARBA00003041"/>
    </source>
</evidence>
<feature type="coiled-coil region" evidence="7">
    <location>
        <begin position="68"/>
        <end position="151"/>
    </location>
</feature>
<proteinExistence type="inferred from homology"/>
<dbReference type="AlphaFoldDB" id="A0A371ASA4"/>
<dbReference type="GO" id="GO:0005829">
    <property type="term" value="C:cytosol"/>
    <property type="evidence" value="ECO:0007669"/>
    <property type="project" value="TreeGrafter"/>
</dbReference>
<reference evidence="9 10" key="1">
    <citation type="submission" date="2018-07" db="EMBL/GenBank/DDBJ databases">
        <title>Anaerosacharophilus polymeroproducens gen. nov. sp. nov., an anaerobic bacterium isolated from salt field.</title>
        <authorList>
            <person name="Kim W."/>
            <person name="Yang S.-H."/>
            <person name="Oh J."/>
            <person name="Lee J.-H."/>
            <person name="Kwon K.K."/>
        </authorList>
    </citation>
    <scope>NUCLEOTIDE SEQUENCE [LARGE SCALE GENOMIC DNA]</scope>
    <source>
        <strain evidence="9 10">MCWD5</strain>
    </source>
</reference>
<evidence type="ECO:0000259" key="8">
    <source>
        <dbReference type="Pfam" id="PF02108"/>
    </source>
</evidence>
<name>A0A371ASA4_9FIRM</name>
<sequence>MSNLLKYHNVKQLEEKKRVIDSNDKVAERIKELLVSQRAEQLGEEGDSEFIGGLFAESVEVVESEKEKEAERNRQTAYEEIVAQAKEQAASMLEEASAQAQLILENARVEGENKGYEEGCRRAEDNIQKMKEELEEKEKELERDYKRKVNELEPVLVDVLADVFERVFHVQFDDKKSMVLHLAKNAMDKIENSREFLVRVPKENYTFVKERQDELEARVGKTVRVEVIEDMLLKKNQCVIETDSGVFDCSLDIQMERLLKDLKSLSI</sequence>
<dbReference type="Pfam" id="PF02108">
    <property type="entry name" value="FliH"/>
    <property type="match status" value="1"/>
</dbReference>
<keyword evidence="6" id="KW-1006">Bacterial flagellum protein export</keyword>
<evidence type="ECO:0000313" key="9">
    <source>
        <dbReference type="EMBL" id="RDU22435.1"/>
    </source>
</evidence>
<evidence type="ECO:0000256" key="3">
    <source>
        <dbReference type="ARBA" id="ARBA00022448"/>
    </source>
</evidence>
<dbReference type="GO" id="GO:0044781">
    <property type="term" value="P:bacterial-type flagellum organization"/>
    <property type="evidence" value="ECO:0007669"/>
    <property type="project" value="UniProtKB-KW"/>
</dbReference>
<accession>A0A371ASA4</accession>
<organism evidence="9 10">
    <name type="scientific">Anaerosacchariphilus polymeriproducens</name>
    <dbReference type="NCBI Taxonomy" id="1812858"/>
    <lineage>
        <taxon>Bacteria</taxon>
        <taxon>Bacillati</taxon>
        <taxon>Bacillota</taxon>
        <taxon>Clostridia</taxon>
        <taxon>Lachnospirales</taxon>
        <taxon>Lachnospiraceae</taxon>
        <taxon>Anaerosacchariphilus</taxon>
    </lineage>
</organism>
<keyword evidence="5" id="KW-0653">Protein transport</keyword>
<evidence type="ECO:0000256" key="4">
    <source>
        <dbReference type="ARBA" id="ARBA00022795"/>
    </source>
</evidence>
<feature type="domain" description="Flagellar assembly protein FliH/Type III secretion system HrpE" evidence="8">
    <location>
        <begin position="130"/>
        <end position="258"/>
    </location>
</feature>
<dbReference type="GO" id="GO:0015031">
    <property type="term" value="P:protein transport"/>
    <property type="evidence" value="ECO:0007669"/>
    <property type="project" value="UniProtKB-KW"/>
</dbReference>
<evidence type="ECO:0000313" key="10">
    <source>
        <dbReference type="Proteomes" id="UP000255036"/>
    </source>
</evidence>
<comment type="caution">
    <text evidence="9">The sequence shown here is derived from an EMBL/GenBank/DDBJ whole genome shotgun (WGS) entry which is preliminary data.</text>
</comment>
<keyword evidence="4" id="KW-1005">Bacterial flagellum biogenesis</keyword>
<dbReference type="Proteomes" id="UP000255036">
    <property type="component" value="Unassembled WGS sequence"/>
</dbReference>
<protein>
    <recommendedName>
        <fullName evidence="8">Flagellar assembly protein FliH/Type III secretion system HrpE domain-containing protein</fullName>
    </recommendedName>
</protein>
<keyword evidence="3" id="KW-0813">Transport</keyword>